<organism evidence="1 2">
    <name type="scientific">Turicibacter sanguinis</name>
    <dbReference type="NCBI Taxonomy" id="154288"/>
    <lineage>
        <taxon>Bacteria</taxon>
        <taxon>Bacillati</taxon>
        <taxon>Bacillota</taxon>
        <taxon>Erysipelotrichia</taxon>
        <taxon>Erysipelotrichales</taxon>
        <taxon>Turicibacteraceae</taxon>
        <taxon>Turicibacter</taxon>
    </lineage>
</organism>
<protein>
    <recommendedName>
        <fullName evidence="3">N-acetyltransferase domain-containing protein</fullName>
    </recommendedName>
</protein>
<evidence type="ECO:0000313" key="2">
    <source>
        <dbReference type="Proteomes" id="UP000487649"/>
    </source>
</evidence>
<name>A0A9X4XEW7_9FIRM</name>
<gene>
    <name evidence="1" type="ORF">GMA92_11460</name>
</gene>
<reference evidence="1 2" key="1">
    <citation type="journal article" date="2019" name="Nat. Med.">
        <title>A library of human gut bacterial isolates paired with longitudinal multiomics data enables mechanistic microbiome research.</title>
        <authorList>
            <person name="Poyet M."/>
            <person name="Groussin M."/>
            <person name="Gibbons S.M."/>
            <person name="Avila-Pacheco J."/>
            <person name="Jiang X."/>
            <person name="Kearney S.M."/>
            <person name="Perrotta A.R."/>
            <person name="Berdy B."/>
            <person name="Zhao S."/>
            <person name="Lieberman T.D."/>
            <person name="Swanson P.K."/>
            <person name="Smith M."/>
            <person name="Roesemann S."/>
            <person name="Alexander J.E."/>
            <person name="Rich S.A."/>
            <person name="Livny J."/>
            <person name="Vlamakis H."/>
            <person name="Clish C."/>
            <person name="Bullock K."/>
            <person name="Deik A."/>
            <person name="Scott J."/>
            <person name="Pierce K.A."/>
            <person name="Xavier R.J."/>
            <person name="Alm E.J."/>
        </authorList>
    </citation>
    <scope>NUCLEOTIDE SEQUENCE [LARGE SCALE GENOMIC DNA]</scope>
    <source>
        <strain evidence="1 2">BIOML-A198</strain>
    </source>
</reference>
<dbReference type="AlphaFoldDB" id="A0A9X4XEW7"/>
<comment type="caution">
    <text evidence="1">The sequence shown here is derived from an EMBL/GenBank/DDBJ whole genome shotgun (WGS) entry which is preliminary data.</text>
</comment>
<accession>A0A9X4XEW7</accession>
<dbReference type="RefSeq" id="WP_006784596.1">
    <property type="nucleotide sequence ID" value="NZ_CABJBH010000001.1"/>
</dbReference>
<proteinExistence type="predicted"/>
<dbReference type="EMBL" id="WMQE01000028">
    <property type="protein sequence ID" value="MTK22031.1"/>
    <property type="molecule type" value="Genomic_DNA"/>
</dbReference>
<dbReference type="GeneID" id="60057825"/>
<sequence length="138" mass="15840">MASVKRYTSEDYDLVCEFVKRASGIETVNEEIIAHSVLIKNDEEVTGMVSYEKFDGLGIIRYFIYNHQINPDLLVNMFFELYASAKAAGINQLISMANQPYAYQLFELLGFIEVKKPTNLGESDLFKDDQMRVMSIKF</sequence>
<evidence type="ECO:0000313" key="1">
    <source>
        <dbReference type="EMBL" id="MTK22031.1"/>
    </source>
</evidence>
<dbReference type="Proteomes" id="UP000487649">
    <property type="component" value="Unassembled WGS sequence"/>
</dbReference>
<evidence type="ECO:0008006" key="3">
    <source>
        <dbReference type="Google" id="ProtNLM"/>
    </source>
</evidence>